<dbReference type="InterPro" id="IPR000209">
    <property type="entry name" value="Peptidase_S8/S53_dom"/>
</dbReference>
<comment type="caution">
    <text evidence="9">The sequence shown here is derived from an EMBL/GenBank/DDBJ whole genome shotgun (WGS) entry which is preliminary data.</text>
</comment>
<dbReference type="InterPro" id="IPR036852">
    <property type="entry name" value="Peptidase_S8/S53_dom_sf"/>
</dbReference>
<dbReference type="PROSITE" id="PS00136">
    <property type="entry name" value="SUBTILASE_ASP"/>
    <property type="match status" value="1"/>
</dbReference>
<evidence type="ECO:0000256" key="5">
    <source>
        <dbReference type="ARBA" id="ARBA00022825"/>
    </source>
</evidence>
<accession>A0ABT3EI49</accession>
<dbReference type="SUPFAM" id="SSF52743">
    <property type="entry name" value="Subtilisin-like"/>
    <property type="match status" value="1"/>
</dbReference>
<feature type="active site" description="Charge relay system" evidence="6">
    <location>
        <position position="178"/>
    </location>
</feature>
<dbReference type="RefSeq" id="WP_264369028.1">
    <property type="nucleotide sequence ID" value="NZ_JAPCIO010000005.1"/>
</dbReference>
<dbReference type="Pfam" id="PF00082">
    <property type="entry name" value="Peptidase_S8"/>
    <property type="match status" value="1"/>
</dbReference>
<evidence type="ECO:0000313" key="9">
    <source>
        <dbReference type="EMBL" id="MCW1148258.1"/>
    </source>
</evidence>
<reference evidence="9" key="1">
    <citation type="submission" date="2022-10" db="EMBL/GenBank/DDBJ databases">
        <title>Flavobacterium sp. nov., a bacterium isolated from lake sediment.</title>
        <authorList>
            <person name="Qu J.-H."/>
        </authorList>
    </citation>
    <scope>NUCLEOTIDE SEQUENCE</scope>
    <source>
        <strain evidence="9">TH16-21</strain>
    </source>
</reference>
<dbReference type="InterPro" id="IPR015500">
    <property type="entry name" value="Peptidase_S8_subtilisin-rel"/>
</dbReference>
<keyword evidence="10" id="KW-1185">Reference proteome</keyword>
<evidence type="ECO:0000256" key="2">
    <source>
        <dbReference type="ARBA" id="ARBA00022670"/>
    </source>
</evidence>
<evidence type="ECO:0000256" key="1">
    <source>
        <dbReference type="ARBA" id="ARBA00011073"/>
    </source>
</evidence>
<dbReference type="PRINTS" id="PR00723">
    <property type="entry name" value="SUBTILISIN"/>
</dbReference>
<organism evidence="9 10">
    <name type="scientific">Flavobacterium lacisediminis</name>
    <dbReference type="NCBI Taxonomy" id="2989705"/>
    <lineage>
        <taxon>Bacteria</taxon>
        <taxon>Pseudomonadati</taxon>
        <taxon>Bacteroidota</taxon>
        <taxon>Flavobacteriia</taxon>
        <taxon>Flavobacteriales</taxon>
        <taxon>Flavobacteriaceae</taxon>
        <taxon>Flavobacterium</taxon>
    </lineage>
</organism>
<evidence type="ECO:0000256" key="3">
    <source>
        <dbReference type="ARBA" id="ARBA00022729"/>
    </source>
</evidence>
<evidence type="ECO:0000259" key="7">
    <source>
        <dbReference type="Pfam" id="PF00082"/>
    </source>
</evidence>
<feature type="domain" description="Secretion system C-terminal sorting" evidence="8">
    <location>
        <begin position="466"/>
        <end position="535"/>
    </location>
</feature>
<gene>
    <name evidence="9" type="ORF">OJ995_08505</name>
</gene>
<feature type="active site" description="Charge relay system" evidence="6">
    <location>
        <position position="218"/>
    </location>
</feature>
<feature type="active site" description="Charge relay system" evidence="6">
    <location>
        <position position="396"/>
    </location>
</feature>
<dbReference type="InterPro" id="IPR017317">
    <property type="entry name" value="Pept_S8_subtilisin_bacteroid-2"/>
</dbReference>
<dbReference type="InterPro" id="IPR023827">
    <property type="entry name" value="Peptidase_S8_Asp-AS"/>
</dbReference>
<evidence type="ECO:0000256" key="4">
    <source>
        <dbReference type="ARBA" id="ARBA00022801"/>
    </source>
</evidence>
<evidence type="ECO:0000313" key="10">
    <source>
        <dbReference type="Proteomes" id="UP001165677"/>
    </source>
</evidence>
<dbReference type="Pfam" id="PF18962">
    <property type="entry name" value="Por_Secre_tail"/>
    <property type="match status" value="1"/>
</dbReference>
<dbReference type="PANTHER" id="PTHR43806:SF67">
    <property type="entry name" value="EGF-LIKE DOMAIN-CONTAINING PROTEIN"/>
    <property type="match status" value="1"/>
</dbReference>
<protein>
    <submittedName>
        <fullName evidence="9">S8 family serine peptidase</fullName>
    </submittedName>
</protein>
<keyword evidence="4 6" id="KW-0378">Hydrolase</keyword>
<proteinExistence type="inferred from homology"/>
<dbReference type="PIRSF" id="PIRSF037903">
    <property type="entry name" value="Subtilisin_rel_GFO_2223"/>
    <property type="match status" value="1"/>
</dbReference>
<dbReference type="PANTHER" id="PTHR43806">
    <property type="entry name" value="PEPTIDASE S8"/>
    <property type="match status" value="1"/>
</dbReference>
<keyword evidence="3" id="KW-0732">Signal</keyword>
<feature type="domain" description="Peptidase S8/S53" evidence="7">
    <location>
        <begin position="169"/>
        <end position="442"/>
    </location>
</feature>
<dbReference type="NCBIfam" id="TIGR04183">
    <property type="entry name" value="Por_Secre_tail"/>
    <property type="match status" value="1"/>
</dbReference>
<sequence>MKKLLLFTLLIFNLSFSQEDAWVYFNDKPDAAYYLANPLQMLSQRALDRRTAQGIALDNTDVPIAQTYIDQVTASTGITVMAKSKWLNALHVRGTQANIQLLSGLLFVSHIQFANASLNSRSSNEIQKVTEMKSVNKQLEVLVNFNYGGSSNQIQMLNGHLLHQQNYTGQGKMVAIMDAGFPGVNTASPFQRLRDNNLILGGYNFPDRNTSIYTRNSHGTSVLSCMAGFVDNQLVGTAPDAQYYLFITEDVNSENPVEESYWVEAAEMADSLGVDVINTSLGYFEYDNPNYTYSYSDMNGIKTFAARGADKAFSKGMICVTSAGNSGNSANPNIATPADAITTLTVGAVDATENYVSFSSIGPSFDGRVKPDVCAKGAGSTVSNSSGSITTANGTSFSSPILAGMVTTFWSAVPNMTNAQIVQFVKQSADLYNNPTIYKGYGVPDFQLALTNALSANNYENDIVLLFPNPVQDKLTIVFSDANFSGNLVLFNNIGQQVGSYEISETNASVNLENLASGLYFYQLKLANKSTQGKLLKL</sequence>
<evidence type="ECO:0000256" key="6">
    <source>
        <dbReference type="PROSITE-ProRule" id="PRU01240"/>
    </source>
</evidence>
<dbReference type="InterPro" id="IPR050131">
    <property type="entry name" value="Peptidase_S8_subtilisin-like"/>
</dbReference>
<dbReference type="PROSITE" id="PS51892">
    <property type="entry name" value="SUBTILASE"/>
    <property type="match status" value="1"/>
</dbReference>
<dbReference type="InterPro" id="IPR026444">
    <property type="entry name" value="Secre_tail"/>
</dbReference>
<keyword evidence="2 6" id="KW-0645">Protease</keyword>
<dbReference type="EMBL" id="JAPCIO010000005">
    <property type="protein sequence ID" value="MCW1148258.1"/>
    <property type="molecule type" value="Genomic_DNA"/>
</dbReference>
<name>A0ABT3EI49_9FLAO</name>
<dbReference type="CDD" id="cd07493">
    <property type="entry name" value="Peptidases_S8_9"/>
    <property type="match status" value="1"/>
</dbReference>
<comment type="similarity">
    <text evidence="1 6">Belongs to the peptidase S8 family.</text>
</comment>
<dbReference type="Gene3D" id="3.40.50.200">
    <property type="entry name" value="Peptidase S8/S53 domain"/>
    <property type="match status" value="1"/>
</dbReference>
<evidence type="ECO:0000259" key="8">
    <source>
        <dbReference type="Pfam" id="PF18962"/>
    </source>
</evidence>
<keyword evidence="5 6" id="KW-0720">Serine protease</keyword>
<dbReference type="Proteomes" id="UP001165677">
    <property type="component" value="Unassembled WGS sequence"/>
</dbReference>